<evidence type="ECO:0000256" key="2">
    <source>
        <dbReference type="ARBA" id="ARBA00008226"/>
    </source>
</evidence>
<dbReference type="Pfam" id="PF13393">
    <property type="entry name" value="tRNA-synt_His"/>
    <property type="match status" value="1"/>
</dbReference>
<evidence type="ECO:0000313" key="17">
    <source>
        <dbReference type="EMBL" id="KAK1765490.1"/>
    </source>
</evidence>
<accession>A0AAJ0BWC0</accession>
<dbReference type="AlphaFoldDB" id="A0AAJ0BWC0"/>
<dbReference type="GO" id="GO:0004821">
    <property type="term" value="F:histidine-tRNA ligase activity"/>
    <property type="evidence" value="ECO:0007669"/>
    <property type="project" value="UniProtKB-EC"/>
</dbReference>
<feature type="binding site" evidence="14">
    <location>
        <position position="116"/>
    </location>
    <ligand>
        <name>L-histidine</name>
        <dbReference type="ChEBI" id="CHEBI:57595"/>
    </ligand>
</feature>
<keyword evidence="8" id="KW-0648">Protein biosynthesis</keyword>
<comment type="caution">
    <text evidence="17">The sequence shown here is derived from an EMBL/GenBank/DDBJ whole genome shotgun (WGS) entry which is preliminary data.</text>
</comment>
<evidence type="ECO:0000256" key="12">
    <source>
        <dbReference type="ARBA" id="ARBA00058343"/>
    </source>
</evidence>
<feature type="binding site" evidence="14">
    <location>
        <begin position="289"/>
        <end position="290"/>
    </location>
    <ligand>
        <name>L-histidine</name>
        <dbReference type="ChEBI" id="CHEBI:57595"/>
    </ligand>
</feature>
<feature type="binding site" evidence="14">
    <location>
        <position position="132"/>
    </location>
    <ligand>
        <name>L-histidine</name>
        <dbReference type="ChEBI" id="CHEBI:57595"/>
    </ligand>
</feature>
<dbReference type="CDD" id="cd00859">
    <property type="entry name" value="HisRS_anticodon"/>
    <property type="match status" value="1"/>
</dbReference>
<keyword evidence="9" id="KW-0030">Aminoacyl-tRNA synthetase</keyword>
<dbReference type="HAMAP" id="MF_00127">
    <property type="entry name" value="His_tRNA_synth"/>
    <property type="match status" value="1"/>
</dbReference>
<keyword evidence="5" id="KW-0436">Ligase</keyword>
<evidence type="ECO:0000256" key="15">
    <source>
        <dbReference type="SAM" id="MobiDB-lite"/>
    </source>
</evidence>
<dbReference type="InterPro" id="IPR004516">
    <property type="entry name" value="HisRS/HisZ"/>
</dbReference>
<feature type="domain" description="Aminoacyl-transfer RNA synthetases class-II family profile" evidence="16">
    <location>
        <begin position="19"/>
        <end position="368"/>
    </location>
</feature>
<dbReference type="NCBIfam" id="TIGR00442">
    <property type="entry name" value="hisS"/>
    <property type="match status" value="1"/>
</dbReference>
<evidence type="ECO:0000313" key="18">
    <source>
        <dbReference type="Proteomes" id="UP001244011"/>
    </source>
</evidence>
<dbReference type="GeneID" id="85314335"/>
<name>A0AAJ0BWC0_9PEZI</name>
<dbReference type="Gene3D" id="3.40.50.800">
    <property type="entry name" value="Anticodon-binding domain"/>
    <property type="match status" value="1"/>
</dbReference>
<dbReference type="InterPro" id="IPR006195">
    <property type="entry name" value="aa-tRNA-synth_II"/>
</dbReference>
<protein>
    <recommendedName>
        <fullName evidence="13">Histidine--tRNA ligase, mitochondrial</fullName>
        <ecNumber evidence="3">6.1.1.21</ecNumber>
    </recommendedName>
    <alternativeName>
        <fullName evidence="10">Histidyl-tRNA synthetase</fullName>
    </alternativeName>
</protein>
<evidence type="ECO:0000256" key="9">
    <source>
        <dbReference type="ARBA" id="ARBA00023146"/>
    </source>
</evidence>
<feature type="binding site" evidence="14">
    <location>
        <position position="136"/>
    </location>
    <ligand>
        <name>L-histidine</name>
        <dbReference type="ChEBI" id="CHEBI:57595"/>
    </ligand>
</feature>
<dbReference type="GO" id="GO:0005829">
    <property type="term" value="C:cytosol"/>
    <property type="evidence" value="ECO:0007669"/>
    <property type="project" value="TreeGrafter"/>
</dbReference>
<comment type="similarity">
    <text evidence="2">Belongs to the class-II aminoacyl-tRNA synthetase family.</text>
</comment>
<dbReference type="InterPro" id="IPR015807">
    <property type="entry name" value="His-tRNA-ligase"/>
</dbReference>
<dbReference type="InterPro" id="IPR033656">
    <property type="entry name" value="HisRS_anticodon"/>
</dbReference>
<dbReference type="InterPro" id="IPR041715">
    <property type="entry name" value="HisRS-like_core"/>
</dbReference>
<dbReference type="FunFam" id="3.30.930.10:FF:000021">
    <property type="entry name" value="Probable histidine--tRNA ligase, mitochondrial"/>
    <property type="match status" value="1"/>
</dbReference>
<evidence type="ECO:0000256" key="14">
    <source>
        <dbReference type="PIRSR" id="PIRSR001549-1"/>
    </source>
</evidence>
<dbReference type="EMBL" id="MU839015">
    <property type="protein sequence ID" value="KAK1765490.1"/>
    <property type="molecule type" value="Genomic_DNA"/>
</dbReference>
<comment type="function">
    <text evidence="12">Catalyzes the aminoacylation of histidyl-tRNA in both the cytoplasm and the mitochondrion.</text>
</comment>
<keyword evidence="6" id="KW-0547">Nucleotide-binding</keyword>
<proteinExistence type="inferred from homology"/>
<reference evidence="17" key="1">
    <citation type="submission" date="2023-06" db="EMBL/GenBank/DDBJ databases">
        <title>Genome-scale phylogeny and comparative genomics of the fungal order Sordariales.</title>
        <authorList>
            <consortium name="Lawrence Berkeley National Laboratory"/>
            <person name="Hensen N."/>
            <person name="Bonometti L."/>
            <person name="Westerberg I."/>
            <person name="Brannstrom I.O."/>
            <person name="Guillou S."/>
            <person name="Cros-Aarteil S."/>
            <person name="Calhoun S."/>
            <person name="Haridas S."/>
            <person name="Kuo A."/>
            <person name="Mondo S."/>
            <person name="Pangilinan J."/>
            <person name="Riley R."/>
            <person name="Labutti K."/>
            <person name="Andreopoulos B."/>
            <person name="Lipzen A."/>
            <person name="Chen C."/>
            <person name="Yanf M."/>
            <person name="Daum C."/>
            <person name="Ng V."/>
            <person name="Clum A."/>
            <person name="Steindorff A."/>
            <person name="Ohm R."/>
            <person name="Martin F."/>
            <person name="Silar P."/>
            <person name="Natvig D."/>
            <person name="Lalanne C."/>
            <person name="Gautier V."/>
            <person name="Ament-Velasquez S.L."/>
            <person name="Kruys A."/>
            <person name="Hutchinson M.I."/>
            <person name="Powell A.J."/>
            <person name="Barry K."/>
            <person name="Miller A.N."/>
            <person name="Grigoriev I.V."/>
            <person name="Debuchy R."/>
            <person name="Gladieux P."/>
            <person name="Thoren M.H."/>
            <person name="Johannesson H."/>
        </authorList>
    </citation>
    <scope>NUCLEOTIDE SEQUENCE</scope>
    <source>
        <strain evidence="17">8032-3</strain>
    </source>
</reference>
<dbReference type="GO" id="GO:0006427">
    <property type="term" value="P:histidyl-tRNA aminoacylation"/>
    <property type="evidence" value="ECO:0007669"/>
    <property type="project" value="InterPro"/>
</dbReference>
<evidence type="ECO:0000256" key="5">
    <source>
        <dbReference type="ARBA" id="ARBA00022598"/>
    </source>
</evidence>
<dbReference type="PROSITE" id="PS50862">
    <property type="entry name" value="AA_TRNA_LIGASE_II"/>
    <property type="match status" value="1"/>
</dbReference>
<dbReference type="FunFam" id="3.40.50.800:FF:000015">
    <property type="entry name" value="Histidyl-tRNA synthetase, mitochondrial"/>
    <property type="match status" value="1"/>
</dbReference>
<evidence type="ECO:0000256" key="10">
    <source>
        <dbReference type="ARBA" id="ARBA00030619"/>
    </source>
</evidence>
<evidence type="ECO:0000256" key="3">
    <source>
        <dbReference type="ARBA" id="ARBA00012815"/>
    </source>
</evidence>
<gene>
    <name evidence="17" type="ORF">QBC33DRAFT_579605</name>
</gene>
<evidence type="ECO:0000256" key="8">
    <source>
        <dbReference type="ARBA" id="ARBA00022917"/>
    </source>
</evidence>
<organism evidence="17 18">
    <name type="scientific">Phialemonium atrogriseum</name>
    <dbReference type="NCBI Taxonomy" id="1093897"/>
    <lineage>
        <taxon>Eukaryota</taxon>
        <taxon>Fungi</taxon>
        <taxon>Dikarya</taxon>
        <taxon>Ascomycota</taxon>
        <taxon>Pezizomycotina</taxon>
        <taxon>Sordariomycetes</taxon>
        <taxon>Sordariomycetidae</taxon>
        <taxon>Cephalothecales</taxon>
        <taxon>Cephalothecaceae</taxon>
        <taxon>Phialemonium</taxon>
    </lineage>
</organism>
<dbReference type="PANTHER" id="PTHR11476">
    <property type="entry name" value="HISTIDYL-TRNA SYNTHETASE"/>
    <property type="match status" value="1"/>
</dbReference>
<dbReference type="RefSeq" id="XP_060281703.1">
    <property type="nucleotide sequence ID" value="XM_060431148.1"/>
</dbReference>
<evidence type="ECO:0000256" key="13">
    <source>
        <dbReference type="ARBA" id="ARBA00067413"/>
    </source>
</evidence>
<dbReference type="Proteomes" id="UP001244011">
    <property type="component" value="Unassembled WGS sequence"/>
</dbReference>
<dbReference type="CDD" id="cd00773">
    <property type="entry name" value="HisRS-like_core"/>
    <property type="match status" value="1"/>
</dbReference>
<evidence type="ECO:0000256" key="1">
    <source>
        <dbReference type="ARBA" id="ARBA00004496"/>
    </source>
</evidence>
<dbReference type="GO" id="GO:0032543">
    <property type="term" value="P:mitochondrial translation"/>
    <property type="evidence" value="ECO:0007669"/>
    <property type="project" value="TreeGrafter"/>
</dbReference>
<evidence type="ECO:0000256" key="4">
    <source>
        <dbReference type="ARBA" id="ARBA00022490"/>
    </source>
</evidence>
<feature type="binding site" evidence="14">
    <location>
        <begin position="88"/>
        <end position="90"/>
    </location>
    <ligand>
        <name>L-histidine</name>
        <dbReference type="ChEBI" id="CHEBI:57595"/>
    </ligand>
</feature>
<feature type="region of interest" description="Disordered" evidence="15">
    <location>
        <begin position="304"/>
        <end position="329"/>
    </location>
</feature>
<keyword evidence="7" id="KW-0067">ATP-binding</keyword>
<keyword evidence="18" id="KW-1185">Reference proteome</keyword>
<evidence type="ECO:0000256" key="6">
    <source>
        <dbReference type="ARBA" id="ARBA00022741"/>
    </source>
</evidence>
<dbReference type="Pfam" id="PF03129">
    <property type="entry name" value="HGTP_anticodon"/>
    <property type="match status" value="1"/>
</dbReference>
<dbReference type="PANTHER" id="PTHR11476:SF7">
    <property type="entry name" value="HISTIDINE--TRNA LIGASE"/>
    <property type="match status" value="1"/>
</dbReference>
<dbReference type="SUPFAM" id="SSF55681">
    <property type="entry name" value="Class II aaRS and biotin synthetases"/>
    <property type="match status" value="1"/>
</dbReference>
<dbReference type="InterPro" id="IPR004154">
    <property type="entry name" value="Anticodon-bd"/>
</dbReference>
<dbReference type="InterPro" id="IPR036621">
    <property type="entry name" value="Anticodon-bd_dom_sf"/>
</dbReference>
<evidence type="ECO:0000259" key="16">
    <source>
        <dbReference type="PROSITE" id="PS50862"/>
    </source>
</evidence>
<keyword evidence="4" id="KW-0963">Cytoplasm</keyword>
<feature type="binding site" evidence="14">
    <location>
        <position position="285"/>
    </location>
    <ligand>
        <name>L-histidine</name>
        <dbReference type="ChEBI" id="CHEBI:57595"/>
    </ligand>
</feature>
<dbReference type="EC" id="6.1.1.21" evidence="3"/>
<dbReference type="SUPFAM" id="SSF52954">
    <property type="entry name" value="Class II aaRS ABD-related"/>
    <property type="match status" value="1"/>
</dbReference>
<comment type="subcellular location">
    <subcellularLocation>
        <location evidence="1">Cytoplasm</location>
    </subcellularLocation>
</comment>
<evidence type="ECO:0000256" key="7">
    <source>
        <dbReference type="ARBA" id="ARBA00022840"/>
    </source>
</evidence>
<comment type="catalytic activity">
    <reaction evidence="11">
        <text>tRNA(His) + L-histidine + ATP = L-histidyl-tRNA(His) + AMP + diphosphate + H(+)</text>
        <dbReference type="Rhea" id="RHEA:17313"/>
        <dbReference type="Rhea" id="RHEA-COMP:9665"/>
        <dbReference type="Rhea" id="RHEA-COMP:9689"/>
        <dbReference type="ChEBI" id="CHEBI:15378"/>
        <dbReference type="ChEBI" id="CHEBI:30616"/>
        <dbReference type="ChEBI" id="CHEBI:33019"/>
        <dbReference type="ChEBI" id="CHEBI:57595"/>
        <dbReference type="ChEBI" id="CHEBI:78442"/>
        <dbReference type="ChEBI" id="CHEBI:78527"/>
        <dbReference type="ChEBI" id="CHEBI:456215"/>
        <dbReference type="EC" id="6.1.1.21"/>
    </reaction>
</comment>
<evidence type="ECO:0000256" key="11">
    <source>
        <dbReference type="ARBA" id="ARBA00047639"/>
    </source>
</evidence>
<dbReference type="InterPro" id="IPR045864">
    <property type="entry name" value="aa-tRNA-synth_II/BPL/LPL"/>
</dbReference>
<dbReference type="PIRSF" id="PIRSF001549">
    <property type="entry name" value="His-tRNA_synth"/>
    <property type="match status" value="1"/>
</dbReference>
<dbReference type="GO" id="GO:0005739">
    <property type="term" value="C:mitochondrion"/>
    <property type="evidence" value="ECO:0007669"/>
    <property type="project" value="TreeGrafter"/>
</dbReference>
<dbReference type="GO" id="GO:0003723">
    <property type="term" value="F:RNA binding"/>
    <property type="evidence" value="ECO:0007669"/>
    <property type="project" value="TreeGrafter"/>
</dbReference>
<sequence length="495" mass="54714">MASKEKTAKLSIQLKTPKGTRDWMGTDMILRDRIFESIVSVFKRHGGTSLDTPVFERTEILAGKYGEDSKLIYELADQGGELCALRYDLTVPFARWLAMNSTVQHIKRYQLAKVYRRDQPAVAKGRMREFYQCDFDIAGIYDPMIPDAEIVRIIVEVFEALGLREDITIKINHRKILDGLFTVAGVPADKIRSISSAVDKLDKMPWDQVKAEMEEKGLEPAVANKIGEYVKLEGGRELVDTLRSDPELSANADIKKGLDDLELLFSYLDALEVADKVSFTLSLARGLDYYTSLIFEVVTPLSAPAEGSQGKTKRKGGNDEDLSNDPSVGVGSIAAGGRYDDLVNMFSPKRQIPCVGVSFGVDRIFTIMKQRLEKEQREQGKASLRSSEVDVFIMAFGGKTFNGFLLERMSIASELWKANIKAEFAAKVKPKLPQQFKAAEAGGVPIALILGEDELAAGKIRLKVLGLPDGHPDKEGSLIARTDLVSEVKKLLASA</sequence>
<dbReference type="GO" id="GO:0005524">
    <property type="term" value="F:ATP binding"/>
    <property type="evidence" value="ECO:0007669"/>
    <property type="project" value="UniProtKB-KW"/>
</dbReference>
<dbReference type="Gene3D" id="3.30.930.10">
    <property type="entry name" value="Bira Bifunctional Protein, Domain 2"/>
    <property type="match status" value="1"/>
</dbReference>